<dbReference type="RefSeq" id="XP_060279168.1">
    <property type="nucleotide sequence ID" value="XM_060423038.1"/>
</dbReference>
<dbReference type="AlphaFoldDB" id="A0AAJ0BRL2"/>
<protein>
    <recommendedName>
        <fullName evidence="4">F-box domain-containing protein</fullName>
    </recommendedName>
</protein>
<feature type="compositionally biased region" description="Low complexity" evidence="1">
    <location>
        <begin position="84"/>
        <end position="112"/>
    </location>
</feature>
<dbReference type="Proteomes" id="UP001244011">
    <property type="component" value="Unassembled WGS sequence"/>
</dbReference>
<evidence type="ECO:0000256" key="1">
    <source>
        <dbReference type="SAM" id="MobiDB-lite"/>
    </source>
</evidence>
<proteinExistence type="predicted"/>
<dbReference type="EMBL" id="MU839032">
    <property type="protein sequence ID" value="KAK1762955.1"/>
    <property type="molecule type" value="Genomic_DNA"/>
</dbReference>
<feature type="compositionally biased region" description="Polar residues" evidence="1">
    <location>
        <begin position="8"/>
        <end position="23"/>
    </location>
</feature>
<keyword evidence="3" id="KW-1185">Reference proteome</keyword>
<dbReference type="GeneID" id="85306225"/>
<sequence length="337" mass="36982">MLGRLYSGSATLQGHGSDSTTFVSRGFMGPSRQDSGISEEHGLKELNRIRSGVRAPRRSQTHYDYQLPSPSPSTTTLTIHTIRQQPQQCQPVEPVPAASSIPPPSFASSEQNPPSPPAPSDASQRQPPSARRPPLGPPRRSYSVMDYEPMPHHHRPSARGMTLLDLPRELHYAIFDFLDPIDSTCLALAAKDLYAVHRRMHGTVPLSARRGGPNELEWAWHLAGARSPLLASSKMAAAAVNKTDENSNGSGNGSGAWALAKLRVRGQAYCRKCGVCRCELHKHIQDWMGEGLEYCSVKQKFGPVAPEGSKPFCYMSVPKDPHRCGRHRAMKSKVVLQ</sequence>
<feature type="compositionally biased region" description="Basic and acidic residues" evidence="1">
    <location>
        <begin position="38"/>
        <end position="48"/>
    </location>
</feature>
<evidence type="ECO:0008006" key="4">
    <source>
        <dbReference type="Google" id="ProtNLM"/>
    </source>
</evidence>
<dbReference type="InterPro" id="IPR036047">
    <property type="entry name" value="F-box-like_dom_sf"/>
</dbReference>
<feature type="compositionally biased region" description="Low complexity" evidence="1">
    <location>
        <begin position="120"/>
        <end position="129"/>
    </location>
</feature>
<dbReference type="SUPFAM" id="SSF81383">
    <property type="entry name" value="F-box domain"/>
    <property type="match status" value="1"/>
</dbReference>
<organism evidence="2 3">
    <name type="scientific">Phialemonium atrogriseum</name>
    <dbReference type="NCBI Taxonomy" id="1093897"/>
    <lineage>
        <taxon>Eukaryota</taxon>
        <taxon>Fungi</taxon>
        <taxon>Dikarya</taxon>
        <taxon>Ascomycota</taxon>
        <taxon>Pezizomycotina</taxon>
        <taxon>Sordariomycetes</taxon>
        <taxon>Sordariomycetidae</taxon>
        <taxon>Cephalothecales</taxon>
        <taxon>Cephalothecaceae</taxon>
        <taxon>Phialemonium</taxon>
    </lineage>
</organism>
<evidence type="ECO:0000313" key="2">
    <source>
        <dbReference type="EMBL" id="KAK1762955.1"/>
    </source>
</evidence>
<gene>
    <name evidence="2" type="ORF">QBC33DRAFT_254834</name>
</gene>
<feature type="region of interest" description="Disordered" evidence="1">
    <location>
        <begin position="1"/>
        <end position="157"/>
    </location>
</feature>
<accession>A0AAJ0BRL2</accession>
<reference evidence="2" key="1">
    <citation type="submission" date="2023-06" db="EMBL/GenBank/DDBJ databases">
        <title>Genome-scale phylogeny and comparative genomics of the fungal order Sordariales.</title>
        <authorList>
            <consortium name="Lawrence Berkeley National Laboratory"/>
            <person name="Hensen N."/>
            <person name="Bonometti L."/>
            <person name="Westerberg I."/>
            <person name="Brannstrom I.O."/>
            <person name="Guillou S."/>
            <person name="Cros-Aarteil S."/>
            <person name="Calhoun S."/>
            <person name="Haridas S."/>
            <person name="Kuo A."/>
            <person name="Mondo S."/>
            <person name="Pangilinan J."/>
            <person name="Riley R."/>
            <person name="Labutti K."/>
            <person name="Andreopoulos B."/>
            <person name="Lipzen A."/>
            <person name="Chen C."/>
            <person name="Yanf M."/>
            <person name="Daum C."/>
            <person name="Ng V."/>
            <person name="Clum A."/>
            <person name="Steindorff A."/>
            <person name="Ohm R."/>
            <person name="Martin F."/>
            <person name="Silar P."/>
            <person name="Natvig D."/>
            <person name="Lalanne C."/>
            <person name="Gautier V."/>
            <person name="Ament-Velasquez S.L."/>
            <person name="Kruys A."/>
            <person name="Hutchinson M.I."/>
            <person name="Powell A.J."/>
            <person name="Barry K."/>
            <person name="Miller A.N."/>
            <person name="Grigoriev I.V."/>
            <person name="Debuchy R."/>
            <person name="Gladieux P."/>
            <person name="Thoren M.H."/>
            <person name="Johannesson H."/>
        </authorList>
    </citation>
    <scope>NUCLEOTIDE SEQUENCE</scope>
    <source>
        <strain evidence="2">8032-3</strain>
    </source>
</reference>
<comment type="caution">
    <text evidence="2">The sequence shown here is derived from an EMBL/GenBank/DDBJ whole genome shotgun (WGS) entry which is preliminary data.</text>
</comment>
<name>A0AAJ0BRL2_9PEZI</name>
<evidence type="ECO:0000313" key="3">
    <source>
        <dbReference type="Proteomes" id="UP001244011"/>
    </source>
</evidence>